<dbReference type="InterPro" id="IPR023130">
    <property type="entry name" value="Ta0600-like_sf"/>
</dbReference>
<dbReference type="SUPFAM" id="SSF109797">
    <property type="entry name" value="Bacteriocin immunity protein-like"/>
    <property type="match status" value="1"/>
</dbReference>
<evidence type="ECO:0000313" key="3">
    <source>
        <dbReference type="Proteomes" id="UP000242246"/>
    </source>
</evidence>
<dbReference type="OrthoDB" id="2243850at2"/>
<keyword evidence="3" id="KW-1185">Reference proteome</keyword>
<accession>A0A2A5S184</accession>
<dbReference type="InterPro" id="IPR015046">
    <property type="entry name" value="LciA_Immunity-like"/>
</dbReference>
<dbReference type="GO" id="GO:0030153">
    <property type="term" value="P:bacteriocin immunity"/>
    <property type="evidence" value="ECO:0007669"/>
    <property type="project" value="UniProtKB-KW"/>
</dbReference>
<organism evidence="2 3">
    <name type="scientific">Pseudolactococcus plantarum</name>
    <dbReference type="NCBI Taxonomy" id="1365"/>
    <lineage>
        <taxon>Bacteria</taxon>
        <taxon>Bacillati</taxon>
        <taxon>Bacillota</taxon>
        <taxon>Bacilli</taxon>
        <taxon>Lactobacillales</taxon>
        <taxon>Streptococcaceae</taxon>
        <taxon>Pseudolactococcus</taxon>
    </lineage>
</organism>
<evidence type="ECO:0000313" key="2">
    <source>
        <dbReference type="EMBL" id="PCS07231.1"/>
    </source>
</evidence>
<dbReference type="Proteomes" id="UP000242246">
    <property type="component" value="Unassembled WGS sequence"/>
</dbReference>
<dbReference type="RefSeq" id="WP_082782142.1">
    <property type="nucleotide sequence ID" value="NZ_JXJX01000005.1"/>
</dbReference>
<proteinExistence type="predicted"/>
<dbReference type="Pfam" id="PF08951">
    <property type="entry name" value="EntA_Immun"/>
    <property type="match status" value="1"/>
</dbReference>
<dbReference type="EMBL" id="JXJX01000005">
    <property type="protein sequence ID" value="PCS07231.1"/>
    <property type="molecule type" value="Genomic_DNA"/>
</dbReference>
<name>A0A2A5S184_9LACT</name>
<dbReference type="AlphaFoldDB" id="A0A2A5S184"/>
<dbReference type="Gene3D" id="1.20.1440.50">
    <property type="entry name" value="Ta0600-like"/>
    <property type="match status" value="1"/>
</dbReference>
<protein>
    <submittedName>
        <fullName evidence="2">Putative carnobacteriocin-B2 immunity protein</fullName>
    </submittedName>
</protein>
<keyword evidence="1" id="KW-0079">Bacteriocin immunity</keyword>
<comment type="caution">
    <text evidence="2">The sequence shown here is derived from an EMBL/GenBank/DDBJ whole genome shotgun (WGS) entry which is preliminary data.</text>
</comment>
<gene>
    <name evidence="2" type="ORF">RU87_GL001284</name>
</gene>
<sequence>MDDKSKELYNMLDSAYNDPEIKGEKELTDLILSAADKLEKECDYVAVISDLSRGISKYYMSHKILPEKMGNIYDYIKPDVAHHQLDSKLLRDQAVASGLMASSYIF</sequence>
<evidence type="ECO:0000256" key="1">
    <source>
        <dbReference type="ARBA" id="ARBA00023025"/>
    </source>
</evidence>
<reference evidence="2 3" key="1">
    <citation type="submission" date="2014-12" db="EMBL/GenBank/DDBJ databases">
        <title>Draft genome sequences of 10 type strains of Lactococcus.</title>
        <authorList>
            <person name="Sun Z."/>
            <person name="Zhong Z."/>
            <person name="Liu W."/>
            <person name="Zhang W."/>
            <person name="Zhang H."/>
        </authorList>
    </citation>
    <scope>NUCLEOTIDE SEQUENCE [LARGE SCALE GENOMIC DNA]</scope>
    <source>
        <strain evidence="2 3">DSM 20686</strain>
    </source>
</reference>